<organism evidence="1 2">
    <name type="scientific">Naganishia vaughanmartiniae</name>
    <dbReference type="NCBI Taxonomy" id="1424756"/>
    <lineage>
        <taxon>Eukaryota</taxon>
        <taxon>Fungi</taxon>
        <taxon>Dikarya</taxon>
        <taxon>Basidiomycota</taxon>
        <taxon>Agaricomycotina</taxon>
        <taxon>Tremellomycetes</taxon>
        <taxon>Filobasidiales</taxon>
        <taxon>Filobasidiaceae</taxon>
        <taxon>Naganishia</taxon>
    </lineage>
</organism>
<evidence type="ECO:0000313" key="2">
    <source>
        <dbReference type="Proteomes" id="UP001243375"/>
    </source>
</evidence>
<comment type="caution">
    <text evidence="1">The sequence shown here is derived from an EMBL/GenBank/DDBJ whole genome shotgun (WGS) entry which is preliminary data.</text>
</comment>
<sequence>MGIPKSHRVDLSIIRNDDDTAPIQSAQLVGLGLAIPSSDRSGTPLPPKPPPPTVSSSPRSTSPVNRGFKVLSRPVSHHPSPVLQQRALGLTESDEVSPLTTPGEVLSSRTTSRNNSGTSTPQRFVGIGAGGGSVSNLTSLFGSGTESASSESATSGAISRARERQHRTSLDHSAATAGSSASSVSFQTTTTTGAETDVDTDDTAFAPTNRHSFKGLLKSSLIGHGHHGHSHAHQPTSVHHLPQPSSSTSTSTSPSLSQAHSFAPFSQSPPPRRESENSMEHLRTTGVPVRRSLDYPLASSSNTRAGVSRGETVPRPAGMLSRITRAQSELRYPHSTSGTGSSSGASTATMPAGGAGAVRGRPRYGSVAGVNVEEERAMLDDRFKSPALRGSLSLDEQVYVEPSLRPLVPNMNLIAPPSHDVYRRETADLQFARDETGRKMINQYVILREIGRGQHGQVRLGQDVSDLPPPSAAHSRVPSVSNASGGYVTPVSQAGGAAVPRNHSRSQSASGLPIDSPPSNTSSPAISATTSAAEVGVPGGGSYWAIKIVDRQPKKKLPGVRKMGMSGNSGAQGQGQGRGDGQGQGGPGPASLANAKLKREIAILKKCRHPNVVRLREVIDSPASKKIFMVHRQGIIHRDIKPANLLYTSDGTVKISDFGVSHYSHVLRAKNQDGEDEDEEEYMDEHDLAKTAGSPAFFAPELCYNGDTLSLGGATPSKEVTGFTFNVHPPSTMTSIASRLSANSVASISNHGTIRPTSPAGSLKKRPPITKAIDIWALGVTLYCFLFAKVPFDSPSEFQLFQVIPNEDFEIPETMGADRMPTGGRKGYLKGPHGQITQEACDVIDLLDKLLEKDPLRRIALEDVKKHPFVLYGLLDPAGFLAKPEEGSYVNVTEADVAAAVTNSSSFKSRLKKGMKSFGHKMMDSMLGSSKNGRSRSQSIIQQIEDKPEIGGSLSSSSQPSPASGGLSRMPSGHVMTMRMVSGSSDQSQQAASGTSSPRPGQTRRLSLFGTSLGNSRSGGRAVSPLPPLDRREGSNGGALSPWQRPALLPEGDALGRSLSDRSTTSSSEHHRRSMPARRQSTHLVPPAATYGERIEGDGMRLNNSASIEAFAPHALDQMLYRSLVDANGEKVLKRGARRRESNDMEVQGRQRALSNASSANSSGLGSRIGRIFGRSNAQKGTSIATSSVMSTSHRSTDELRGHFLPAGDMSEVESLPGHHMSDDLSESRMHHRLSGPPVGVRSQQSRDTLASADPISSVPLSSSVRSNDFRRAQLPPLDLSTFDPRAAIGISPEAQPTDTHEPEVVGTTVSAKRGTSVPSPLQNPRPIMIPDDSSSFFSPTGEPEPHLSEEADWDGRLSDDDEDDYGQDYTLRHGFDRQLHNVQELNTGVWKLDATGWKGSSLGSGPSLAEKQGLGLDLAESNPTLESGKDPALLHQKLDSRLGMSIDLSPGRDSPDTITGSNAWPHRVVGETQQVQPYTPISSDQTPKTPELSESQNSPAEPASPVYPTYPDYRRSSFSQPRGSPLRTRSPFAHLNPATAGGRRSSTDRLGTSPMRLVGLADQFDRGAQVDSTMHEEDSTEDDDEGLAFDLSKRGRRASKPLTPVEKKLQLPQV</sequence>
<dbReference type="EMBL" id="JASBWU010000004">
    <property type="protein sequence ID" value="KAJ9122373.1"/>
    <property type="molecule type" value="Genomic_DNA"/>
</dbReference>
<dbReference type="Proteomes" id="UP001243375">
    <property type="component" value="Unassembled WGS sequence"/>
</dbReference>
<gene>
    <name evidence="1" type="ORF">QFC22_001795</name>
</gene>
<accession>A0ACC2XFG1</accession>
<keyword evidence="2" id="KW-1185">Reference proteome</keyword>
<protein>
    <submittedName>
        <fullName evidence="1">Uncharacterized protein</fullName>
    </submittedName>
</protein>
<reference evidence="1" key="1">
    <citation type="submission" date="2023-04" db="EMBL/GenBank/DDBJ databases">
        <title>Draft Genome sequencing of Naganishia species isolated from polar environments using Oxford Nanopore Technology.</title>
        <authorList>
            <person name="Leo P."/>
            <person name="Venkateswaran K."/>
        </authorList>
    </citation>
    <scope>NUCLEOTIDE SEQUENCE</scope>
    <source>
        <strain evidence="1">MNA-CCFEE 5425</strain>
    </source>
</reference>
<name>A0ACC2XFG1_9TREE</name>
<evidence type="ECO:0000313" key="1">
    <source>
        <dbReference type="EMBL" id="KAJ9122373.1"/>
    </source>
</evidence>
<proteinExistence type="predicted"/>